<dbReference type="GO" id="GO:0012505">
    <property type="term" value="C:endomembrane system"/>
    <property type="evidence" value="ECO:0007669"/>
    <property type="project" value="UniProtKB-SubCell"/>
</dbReference>
<evidence type="ECO:0000256" key="8">
    <source>
        <dbReference type="ARBA" id="ARBA00022989"/>
    </source>
</evidence>
<feature type="transmembrane region" description="Helical" evidence="10">
    <location>
        <begin position="158"/>
        <end position="174"/>
    </location>
</feature>
<reference evidence="13" key="1">
    <citation type="submission" date="2025-08" db="UniProtKB">
        <authorList>
            <consortium name="RefSeq"/>
        </authorList>
    </citation>
    <scope>IDENTIFICATION</scope>
    <source>
        <tissue evidence="13">Seedling</tissue>
    </source>
</reference>
<feature type="region of interest" description="Disordered" evidence="11">
    <location>
        <begin position="213"/>
        <end position="245"/>
    </location>
</feature>
<feature type="compositionally biased region" description="Basic and acidic residues" evidence="11">
    <location>
        <begin position="222"/>
        <end position="245"/>
    </location>
</feature>
<name>A0A6P6G4X2_ZIZJJ</name>
<dbReference type="PANTHER" id="PTHR10791:SF222">
    <property type="entry name" value="BIDIRECTIONAL SUGAR TRANSPORTER SWEET15"/>
    <property type="match status" value="1"/>
</dbReference>
<organism evidence="12 13">
    <name type="scientific">Ziziphus jujuba</name>
    <name type="common">Chinese jujube</name>
    <name type="synonym">Ziziphus sativa</name>
    <dbReference type="NCBI Taxonomy" id="326968"/>
    <lineage>
        <taxon>Eukaryota</taxon>
        <taxon>Viridiplantae</taxon>
        <taxon>Streptophyta</taxon>
        <taxon>Embryophyta</taxon>
        <taxon>Tracheophyta</taxon>
        <taxon>Spermatophyta</taxon>
        <taxon>Magnoliopsida</taxon>
        <taxon>eudicotyledons</taxon>
        <taxon>Gunneridae</taxon>
        <taxon>Pentapetalae</taxon>
        <taxon>rosids</taxon>
        <taxon>fabids</taxon>
        <taxon>Rosales</taxon>
        <taxon>Rhamnaceae</taxon>
        <taxon>Paliureae</taxon>
        <taxon>Ziziphus</taxon>
    </lineage>
</organism>
<comment type="subcellular location">
    <subcellularLocation>
        <location evidence="1">Cell membrane</location>
        <topology evidence="1">Multi-pass membrane protein</topology>
    </subcellularLocation>
</comment>
<evidence type="ECO:0000256" key="9">
    <source>
        <dbReference type="ARBA" id="ARBA00023136"/>
    </source>
</evidence>
<dbReference type="InterPro" id="IPR047664">
    <property type="entry name" value="SWEET"/>
</dbReference>
<dbReference type="GO" id="GO:0051119">
    <property type="term" value="F:sugar transmembrane transporter activity"/>
    <property type="evidence" value="ECO:0007669"/>
    <property type="project" value="InterPro"/>
</dbReference>
<evidence type="ECO:0000313" key="12">
    <source>
        <dbReference type="Proteomes" id="UP001652623"/>
    </source>
</evidence>
<evidence type="ECO:0000256" key="7">
    <source>
        <dbReference type="ARBA" id="ARBA00022737"/>
    </source>
</evidence>
<evidence type="ECO:0000256" key="11">
    <source>
        <dbReference type="SAM" id="MobiDB-lite"/>
    </source>
</evidence>
<dbReference type="InterPro" id="IPR004316">
    <property type="entry name" value="SWEET_rpt"/>
</dbReference>
<protein>
    <recommendedName>
        <fullName evidence="10">Bidirectional sugar transporter SWEET</fullName>
    </recommendedName>
</protein>
<proteinExistence type="inferred from homology"/>
<dbReference type="GeneID" id="107417626"/>
<dbReference type="RefSeq" id="XP_024929071.3">
    <property type="nucleotide sequence ID" value="XM_025073303.3"/>
</dbReference>
<keyword evidence="3 10" id="KW-0813">Transport</keyword>
<keyword evidence="8 10" id="KW-1133">Transmembrane helix</keyword>
<comment type="function">
    <text evidence="10">Mediates both low-affinity uptake and efflux of sugar across the membrane.</text>
</comment>
<feature type="transmembrane region" description="Helical" evidence="10">
    <location>
        <begin position="71"/>
        <end position="94"/>
    </location>
</feature>
<keyword evidence="12" id="KW-1185">Reference proteome</keyword>
<evidence type="ECO:0000313" key="13">
    <source>
        <dbReference type="RefSeq" id="XP_024929071.3"/>
    </source>
</evidence>
<gene>
    <name evidence="13" type="primary">LOC107417626</name>
</gene>
<evidence type="ECO:0000256" key="4">
    <source>
        <dbReference type="ARBA" id="ARBA00022475"/>
    </source>
</evidence>
<keyword evidence="9 10" id="KW-0472">Membrane</keyword>
<dbReference type="Pfam" id="PF03083">
    <property type="entry name" value="MtN3_slv"/>
    <property type="match status" value="1"/>
</dbReference>
<dbReference type="Gene3D" id="1.20.1280.290">
    <property type="match status" value="1"/>
</dbReference>
<dbReference type="GO" id="GO:0016020">
    <property type="term" value="C:membrane"/>
    <property type="evidence" value="ECO:0007669"/>
    <property type="project" value="InterPro"/>
</dbReference>
<feature type="transmembrane region" description="Helical" evidence="10">
    <location>
        <begin position="106"/>
        <end position="126"/>
    </location>
</feature>
<dbReference type="PANTHER" id="PTHR10791">
    <property type="entry name" value="RAG1-ACTIVATING PROTEIN 1"/>
    <property type="match status" value="1"/>
</dbReference>
<evidence type="ECO:0000256" key="3">
    <source>
        <dbReference type="ARBA" id="ARBA00022448"/>
    </source>
</evidence>
<comment type="similarity">
    <text evidence="2 10">Belongs to the SWEET sugar transporter family.</text>
</comment>
<evidence type="ECO:0000256" key="2">
    <source>
        <dbReference type="ARBA" id="ARBA00007809"/>
    </source>
</evidence>
<evidence type="ECO:0000256" key="5">
    <source>
        <dbReference type="ARBA" id="ARBA00022597"/>
    </source>
</evidence>
<evidence type="ECO:0000256" key="1">
    <source>
        <dbReference type="ARBA" id="ARBA00004651"/>
    </source>
</evidence>
<keyword evidence="7" id="KW-0677">Repeat</keyword>
<accession>A0A6P6G4X2</accession>
<feature type="transmembrane region" description="Helical" evidence="10">
    <location>
        <begin position="12"/>
        <end position="36"/>
    </location>
</feature>
<keyword evidence="4" id="KW-1003">Cell membrane</keyword>
<comment type="caution">
    <text evidence="10">Lacks conserved residue(s) required for the propagation of feature annotation.</text>
</comment>
<feature type="transmembrane region" description="Helical" evidence="10">
    <location>
        <begin position="48"/>
        <end position="65"/>
    </location>
</feature>
<dbReference type="FunFam" id="1.20.1280.290:FF:000001">
    <property type="entry name" value="Bidirectional sugar transporter SWEET"/>
    <property type="match status" value="1"/>
</dbReference>
<evidence type="ECO:0000256" key="6">
    <source>
        <dbReference type="ARBA" id="ARBA00022692"/>
    </source>
</evidence>
<keyword evidence="5 10" id="KW-0762">Sugar transport</keyword>
<keyword evidence="6 10" id="KW-0812">Transmembrane</keyword>
<dbReference type="Proteomes" id="UP001652623">
    <property type="component" value="Chromosome 12"/>
</dbReference>
<sequence>MAVMNLHHPWSFTFGILGNIVSFMVYLAPVTTFYRIYRKKSTEGFHSVPYLVALFSAMLWFYYALVKKDAMLLITINSFGCFIEIIYILIFIFYAPTDARKLTVKLLALMNIGTFSLILLVTQLAVRNEYRVPVLGWICVAISVSVFASPLSIVIPNILGFGLGLIQMVLYAIYKNYNKVVEDKNKLPEHAKNIVILSTIATSEVYPVDVHVDAQPDGNEADNNKDHEQNHDHQDQEKSMDQSPV</sequence>
<evidence type="ECO:0000256" key="10">
    <source>
        <dbReference type="RuleBase" id="RU910715"/>
    </source>
</evidence>
<dbReference type="AlphaFoldDB" id="A0A6P6G4X2"/>